<evidence type="ECO:0000256" key="4">
    <source>
        <dbReference type="ARBA" id="ARBA00023136"/>
    </source>
</evidence>
<evidence type="ECO:0000256" key="5">
    <source>
        <dbReference type="SAM" id="Phobius"/>
    </source>
</evidence>
<feature type="transmembrane region" description="Helical" evidence="5">
    <location>
        <begin position="134"/>
        <end position="156"/>
    </location>
</feature>
<dbReference type="Proteomes" id="UP000318571">
    <property type="component" value="Chromosome 12"/>
</dbReference>
<feature type="transmembrane region" description="Helical" evidence="5">
    <location>
        <begin position="388"/>
        <end position="407"/>
    </location>
</feature>
<dbReference type="AlphaFoldDB" id="A0A553PTN4"/>
<comment type="subcellular location">
    <subcellularLocation>
        <location evidence="1">Membrane</location>
        <topology evidence="1">Multi-pass membrane protein</topology>
    </subcellularLocation>
</comment>
<dbReference type="InterPro" id="IPR000620">
    <property type="entry name" value="EamA_dom"/>
</dbReference>
<evidence type="ECO:0000313" key="8">
    <source>
        <dbReference type="Proteomes" id="UP000318571"/>
    </source>
</evidence>
<evidence type="ECO:0000313" key="7">
    <source>
        <dbReference type="EMBL" id="TRY81026.1"/>
    </source>
</evidence>
<feature type="transmembrane region" description="Helical" evidence="5">
    <location>
        <begin position="68"/>
        <end position="90"/>
    </location>
</feature>
<name>A0A553PTN4_TIGCA</name>
<dbReference type="Pfam" id="PF00892">
    <property type="entry name" value="EamA"/>
    <property type="match status" value="1"/>
</dbReference>
<feature type="transmembrane region" description="Helical" evidence="5">
    <location>
        <begin position="162"/>
        <end position="179"/>
    </location>
</feature>
<feature type="transmembrane region" description="Helical" evidence="5">
    <location>
        <begin position="363"/>
        <end position="382"/>
    </location>
</feature>
<organism evidence="7 8">
    <name type="scientific">Tigriopus californicus</name>
    <name type="common">Marine copepod</name>
    <dbReference type="NCBI Taxonomy" id="6832"/>
    <lineage>
        <taxon>Eukaryota</taxon>
        <taxon>Metazoa</taxon>
        <taxon>Ecdysozoa</taxon>
        <taxon>Arthropoda</taxon>
        <taxon>Crustacea</taxon>
        <taxon>Multicrustacea</taxon>
        <taxon>Hexanauplia</taxon>
        <taxon>Copepoda</taxon>
        <taxon>Harpacticoida</taxon>
        <taxon>Harpacticidae</taxon>
        <taxon>Tigriopus</taxon>
    </lineage>
</organism>
<protein>
    <recommendedName>
        <fullName evidence="6">EamA domain-containing protein</fullName>
    </recommendedName>
</protein>
<dbReference type="PANTHER" id="PTHR22911:SF6">
    <property type="entry name" value="SOLUTE CARRIER FAMILY 35 MEMBER G1"/>
    <property type="match status" value="1"/>
</dbReference>
<evidence type="ECO:0000256" key="1">
    <source>
        <dbReference type="ARBA" id="ARBA00004141"/>
    </source>
</evidence>
<dbReference type="SUPFAM" id="SSF103481">
    <property type="entry name" value="Multidrug resistance efflux transporter EmrE"/>
    <property type="match status" value="2"/>
</dbReference>
<dbReference type="STRING" id="6832.A0A553PTN4"/>
<comment type="caution">
    <text evidence="7">The sequence shown here is derived from an EMBL/GenBank/DDBJ whole genome shotgun (WGS) entry which is preliminary data.</text>
</comment>
<feature type="transmembrane region" description="Helical" evidence="5">
    <location>
        <begin position="414"/>
        <end position="432"/>
    </location>
</feature>
<evidence type="ECO:0000259" key="6">
    <source>
        <dbReference type="Pfam" id="PF00892"/>
    </source>
</evidence>
<evidence type="ECO:0000256" key="3">
    <source>
        <dbReference type="ARBA" id="ARBA00022989"/>
    </source>
</evidence>
<feature type="transmembrane region" description="Helical" evidence="5">
    <location>
        <begin position="102"/>
        <end position="122"/>
    </location>
</feature>
<feature type="transmembrane region" description="Helical" evidence="5">
    <location>
        <begin position="309"/>
        <end position="327"/>
    </location>
</feature>
<reference evidence="7 8" key="1">
    <citation type="journal article" date="2018" name="Nat. Ecol. Evol.">
        <title>Genomic signatures of mitonuclear coevolution across populations of Tigriopus californicus.</title>
        <authorList>
            <person name="Barreto F.S."/>
            <person name="Watson E.T."/>
            <person name="Lima T.G."/>
            <person name="Willett C.S."/>
            <person name="Edmands S."/>
            <person name="Li W."/>
            <person name="Burton R.S."/>
        </authorList>
    </citation>
    <scope>NUCLEOTIDE SEQUENCE [LARGE SCALE GENOMIC DNA]</scope>
    <source>
        <strain evidence="7 8">San Diego</strain>
    </source>
</reference>
<keyword evidence="2 5" id="KW-0812">Transmembrane</keyword>
<accession>A0A553PTN4</accession>
<dbReference type="GO" id="GO:0016020">
    <property type="term" value="C:membrane"/>
    <property type="evidence" value="ECO:0007669"/>
    <property type="project" value="UniProtKB-SubCell"/>
</dbReference>
<keyword evidence="3 5" id="KW-1133">Transmembrane helix</keyword>
<dbReference type="EMBL" id="VCGU01000001">
    <property type="protein sequence ID" value="TRY81026.1"/>
    <property type="molecule type" value="Genomic_DNA"/>
</dbReference>
<keyword evidence="8" id="KW-1185">Reference proteome</keyword>
<gene>
    <name evidence="7" type="ORF">TCAL_15424</name>
</gene>
<sequence length="458" mass="50639">MVQLTNGDRLPLLSEDQTSVSDFEYEAALRQAGQRNEPPTISDQRQPNARVTIPRQLDEDGEVPITKFTFYFGSFLAFFSGLITTVNNFIIKETGSDFGELLAVRSLIQIPLMLGIAVYKGYPLLPKGKKQKALAFLMGLFGAVTMLTAFSCVKFMPVGDAMTLIFTNPLFTMIFAALFMKQDVTIIKFVAGTGLMGGIILVMKPPILFPPHHHPHPNDTHHDHFHTNHSHDHYHYLYAFPSGLEAGHSHNSSHYYPYPPEPTPRPTPVDPTYDLYFLGALLATGCAVVAAANNIVIAKLQDVKPLVQLLYVGIGAFFVAMGCELFDSNDKFFTSKITEITATQALIYIALSLSGELSFRMPLSISVLGMFCYFCMIVSLVLKVPPATVSTLRTLQIIVAFVVQVFVSHTMPGFVDLLGAALVFVCALVITFENKIGLFIENTCCSRNTLLRNSYEEI</sequence>
<proteinExistence type="predicted"/>
<feature type="transmembrane region" description="Helical" evidence="5">
    <location>
        <begin position="275"/>
        <end position="297"/>
    </location>
</feature>
<feature type="domain" description="EamA" evidence="6">
    <location>
        <begin position="73"/>
        <end position="203"/>
    </location>
</feature>
<evidence type="ECO:0000256" key="2">
    <source>
        <dbReference type="ARBA" id="ARBA00022692"/>
    </source>
</evidence>
<feature type="transmembrane region" description="Helical" evidence="5">
    <location>
        <begin position="186"/>
        <end position="203"/>
    </location>
</feature>
<dbReference type="InterPro" id="IPR037185">
    <property type="entry name" value="EmrE-like"/>
</dbReference>
<keyword evidence="4 5" id="KW-0472">Membrane</keyword>
<dbReference type="PANTHER" id="PTHR22911">
    <property type="entry name" value="ACYL-MALONYL CONDENSING ENZYME-RELATED"/>
    <property type="match status" value="1"/>
</dbReference>